<name>A0AA97JSK2_EUBMA</name>
<evidence type="ECO:0000259" key="4">
    <source>
        <dbReference type="PROSITE" id="PS50041"/>
    </source>
</evidence>
<evidence type="ECO:0000256" key="3">
    <source>
        <dbReference type="ARBA" id="ARBA00023180"/>
    </source>
</evidence>
<dbReference type="PROSITE" id="PS50041">
    <property type="entry name" value="C_TYPE_LECTIN_2"/>
    <property type="match status" value="1"/>
</dbReference>
<protein>
    <submittedName>
        <fullName evidence="6">Uncharacterized protein LOC129335762</fullName>
    </submittedName>
</protein>
<proteinExistence type="predicted"/>
<dbReference type="InterPro" id="IPR052309">
    <property type="entry name" value="C-type_Lectin_Domain_Fam1"/>
</dbReference>
<dbReference type="InterPro" id="IPR001304">
    <property type="entry name" value="C-type_lectin-like"/>
</dbReference>
<dbReference type="SUPFAM" id="SSF56436">
    <property type="entry name" value="C-type lectin-like"/>
    <property type="match status" value="1"/>
</dbReference>
<gene>
    <name evidence="6" type="primary">LOC129335762</name>
</gene>
<reference evidence="6" key="1">
    <citation type="submission" date="2025-08" db="UniProtKB">
        <authorList>
            <consortium name="RefSeq"/>
        </authorList>
    </citation>
    <scope>IDENTIFICATION</scope>
    <source>
        <tissue evidence="6">Blood</tissue>
    </source>
</reference>
<feature type="domain" description="C-type lectin" evidence="4">
    <location>
        <begin position="142"/>
        <end position="200"/>
    </location>
</feature>
<dbReference type="KEGG" id="emc:129335762"/>
<keyword evidence="1" id="KW-0430">Lectin</keyword>
<organism evidence="5 6">
    <name type="scientific">Eublepharis macularius</name>
    <name type="common">Leopard gecko</name>
    <name type="synonym">Cyrtodactylus macularius</name>
    <dbReference type="NCBI Taxonomy" id="481883"/>
    <lineage>
        <taxon>Eukaryota</taxon>
        <taxon>Metazoa</taxon>
        <taxon>Chordata</taxon>
        <taxon>Craniata</taxon>
        <taxon>Vertebrata</taxon>
        <taxon>Euteleostomi</taxon>
        <taxon>Lepidosauria</taxon>
        <taxon>Squamata</taxon>
        <taxon>Bifurcata</taxon>
        <taxon>Gekkota</taxon>
        <taxon>Eublepharidae</taxon>
        <taxon>Eublepharinae</taxon>
        <taxon>Eublepharis</taxon>
    </lineage>
</organism>
<keyword evidence="5" id="KW-1185">Reference proteome</keyword>
<dbReference type="PANTHER" id="PTHR46490">
    <property type="entry name" value="C-TYPE LECTIN DOMAIN FAMILY 12 MEMBER A-RELATED"/>
    <property type="match status" value="1"/>
</dbReference>
<sequence>MVFQTLPLKLGGITLAESGTVGIPETDRDRALPRVPTYNGMWHVWAIKFLLNFQTVPVLNFLERLPNAEGGSYLLWGWPDTWLSSIRHRHHSLPSYKYSKDAGLPWIGCTLDHFPPTPDQHAGASNGSPDPRSRCPAGALYYKRRCYHFLSSPATWERAEVLCQALKSGAQLASVLSSHEGEMVSSYLKAKGASNVWTGLAATRSHGVSSSLPASKLFPCKGLQCQTGQEMGSEVTIATWRSPSITTDLLHRMKRAVILESLCYSKAWGQPPSPLSSWDVFLSPQQYMAWEWSDGSSYASPLWDCRSLSTAISAYECVSMANIQNTSMKKRFRAEKLMCGGWQVHQSPLPWLPFNLLAFHHAQKWLQRSCADTLPYLCKYRAE</sequence>
<dbReference type="InterPro" id="IPR016187">
    <property type="entry name" value="CTDL_fold"/>
</dbReference>
<evidence type="ECO:0000313" key="5">
    <source>
        <dbReference type="Proteomes" id="UP001190640"/>
    </source>
</evidence>
<evidence type="ECO:0000256" key="2">
    <source>
        <dbReference type="ARBA" id="ARBA00023157"/>
    </source>
</evidence>
<dbReference type="Proteomes" id="UP001190640">
    <property type="component" value="Chromosome 9"/>
</dbReference>
<dbReference type="Pfam" id="PF00059">
    <property type="entry name" value="Lectin_C"/>
    <property type="match status" value="1"/>
</dbReference>
<dbReference type="GeneID" id="129335762"/>
<keyword evidence="3" id="KW-0325">Glycoprotein</keyword>
<dbReference type="AlphaFoldDB" id="A0AA97JSK2"/>
<dbReference type="Gene3D" id="3.10.100.10">
    <property type="entry name" value="Mannose-Binding Protein A, subunit A"/>
    <property type="match status" value="1"/>
</dbReference>
<dbReference type="RefSeq" id="XP_054844528.1">
    <property type="nucleotide sequence ID" value="XM_054988553.1"/>
</dbReference>
<keyword evidence="2" id="KW-1015">Disulfide bond</keyword>
<accession>A0AA97JSK2</accession>
<evidence type="ECO:0000256" key="1">
    <source>
        <dbReference type="ARBA" id="ARBA00022734"/>
    </source>
</evidence>
<dbReference type="InterPro" id="IPR016186">
    <property type="entry name" value="C-type_lectin-like/link_sf"/>
</dbReference>
<dbReference type="GO" id="GO:0030246">
    <property type="term" value="F:carbohydrate binding"/>
    <property type="evidence" value="ECO:0007669"/>
    <property type="project" value="UniProtKB-KW"/>
</dbReference>
<evidence type="ECO:0000313" key="6">
    <source>
        <dbReference type="RefSeq" id="XP_054844528.1"/>
    </source>
</evidence>
<dbReference type="SMART" id="SM00034">
    <property type="entry name" value="CLECT"/>
    <property type="match status" value="1"/>
</dbReference>
<dbReference type="PANTHER" id="PTHR46490:SF6">
    <property type="entry name" value="ASIALOGLYCOPROTEIN RECEPTOR 1-LIKE-RELATED"/>
    <property type="match status" value="1"/>
</dbReference>